<dbReference type="OrthoDB" id="258627at2759"/>
<dbReference type="Gene3D" id="3.40.50.300">
    <property type="entry name" value="P-loop containing nucleotide triphosphate hydrolases"/>
    <property type="match status" value="1"/>
</dbReference>
<gene>
    <name evidence="3" type="primary">CBWD1</name>
    <name evidence="3" type="ORF">PCHDK_000259700</name>
</gene>
<evidence type="ECO:0000313" key="3">
    <source>
        <dbReference type="EMBL" id="SCM11369.1"/>
    </source>
</evidence>
<dbReference type="PANTHER" id="PTHR13748:SF31">
    <property type="entry name" value="ZINC-REGULATED GTPASE METALLOPROTEIN ACTIVATOR 1A-RELATED"/>
    <property type="match status" value="1"/>
</dbReference>
<evidence type="ECO:0000259" key="2">
    <source>
        <dbReference type="Pfam" id="PF02492"/>
    </source>
</evidence>
<feature type="region of interest" description="Disordered" evidence="1">
    <location>
        <begin position="194"/>
        <end position="214"/>
    </location>
</feature>
<proteinExistence type="predicted"/>
<dbReference type="EMBL" id="LT608204">
    <property type="protein sequence ID" value="SCM11369.1"/>
    <property type="molecule type" value="Genomic_DNA"/>
</dbReference>
<dbReference type="AlphaFoldDB" id="A0A1D3LKU8"/>
<sequence>MIGITIITGFLGAGKTTLLKNLLNESLKKKLKIAIIHNEFTENNNNIDKIVFKDINDIYNFPKSFENKNKTESNVDDKVESLKIVDQIESKDGFIYELNNGCLCCSNKSNFVKLIEMILEKKTTYDFIFVEVAGVYDNVEINNLLWIDKLNKSKIYLDSIIHIIDSYNFMRYTNSNIEYYDHLKASSIQADQDDETDQAHNVAPQTNDNQTLTSNNLESVKNNDVDNSDCKQLIVCDVIIINKIDKINDKEKEDIKKFVENINPLSVIHMTSYSNIPIELITNLKCYEQNNFKGALVNISNNNSNKNIKHKNGVYHYNNFINFSIQFQHDISYITYLSKDLNELKQKFINTKNSDILKNIISIKKKNIFSYKKINHLLASLLWNTEMHIYRGKGIFIAFNDDIYTNKNKLQLNIYYYQSVGELYEINTVMTDVHSFFHNYFDNSQKGTNTSNHSNGDSPFDAITNEENGINSKNDLCISENSVDVEDYLSCDSSDTNNSEYNISNILNDSNTFESNFLFIGKDINVESLKIQLTECLIST</sequence>
<dbReference type="Proteomes" id="UP000195879">
    <property type="component" value="Chromosome 10"/>
</dbReference>
<organism evidence="3 4">
    <name type="scientific">Plasmodium chabaudi adami</name>
    <dbReference type="NCBI Taxonomy" id="5826"/>
    <lineage>
        <taxon>Eukaryota</taxon>
        <taxon>Sar</taxon>
        <taxon>Alveolata</taxon>
        <taxon>Apicomplexa</taxon>
        <taxon>Aconoidasida</taxon>
        <taxon>Haemosporida</taxon>
        <taxon>Plasmodiidae</taxon>
        <taxon>Plasmodium</taxon>
        <taxon>Plasmodium (Vinckeia)</taxon>
    </lineage>
</organism>
<protein>
    <submittedName>
        <fullName evidence="3">COBW domain-containing protein 1, putative</fullName>
    </submittedName>
</protein>
<feature type="domain" description="CobW/HypB/UreG nucleotide-binding" evidence="2">
    <location>
        <begin position="4"/>
        <end position="265"/>
    </location>
</feature>
<dbReference type="GO" id="GO:0005737">
    <property type="term" value="C:cytoplasm"/>
    <property type="evidence" value="ECO:0007669"/>
    <property type="project" value="TreeGrafter"/>
</dbReference>
<reference evidence="3 4" key="1">
    <citation type="submission" date="2016-08" db="EMBL/GenBank/DDBJ databases">
        <authorList>
            <consortium name="Pathogen Informatics"/>
        </authorList>
    </citation>
    <scope>NUCLEOTIDE SEQUENCE [LARGE SCALE GENOMIC DNA]</scope>
    <source>
        <strain evidence="3 4">DK</strain>
    </source>
</reference>
<dbReference type="InterPro" id="IPR051316">
    <property type="entry name" value="Zinc-reg_GTPase_activator"/>
</dbReference>
<dbReference type="PANTHER" id="PTHR13748">
    <property type="entry name" value="COBW-RELATED"/>
    <property type="match status" value="1"/>
</dbReference>
<dbReference type="SUPFAM" id="SSF52540">
    <property type="entry name" value="P-loop containing nucleoside triphosphate hydrolases"/>
    <property type="match status" value="1"/>
</dbReference>
<name>A0A1D3LKU8_PLACE</name>
<evidence type="ECO:0000256" key="1">
    <source>
        <dbReference type="SAM" id="MobiDB-lite"/>
    </source>
</evidence>
<dbReference type="InterPro" id="IPR027417">
    <property type="entry name" value="P-loop_NTPase"/>
</dbReference>
<accession>A0A1D3LKU8</accession>
<evidence type="ECO:0000313" key="4">
    <source>
        <dbReference type="Proteomes" id="UP000195879"/>
    </source>
</evidence>
<dbReference type="Pfam" id="PF02492">
    <property type="entry name" value="cobW"/>
    <property type="match status" value="1"/>
</dbReference>
<feature type="compositionally biased region" description="Polar residues" evidence="1">
    <location>
        <begin position="203"/>
        <end position="214"/>
    </location>
</feature>
<dbReference type="InterPro" id="IPR003495">
    <property type="entry name" value="CobW/HypB/UreG_nucleotide-bd"/>
</dbReference>